<organism evidence="1 2">
    <name type="scientific">Campylobacter rectus RM3267</name>
    <dbReference type="NCBI Taxonomy" id="553218"/>
    <lineage>
        <taxon>Bacteria</taxon>
        <taxon>Pseudomonadati</taxon>
        <taxon>Campylobacterota</taxon>
        <taxon>Epsilonproteobacteria</taxon>
        <taxon>Campylobacterales</taxon>
        <taxon>Campylobacteraceae</taxon>
        <taxon>Campylobacter</taxon>
    </lineage>
</organism>
<evidence type="ECO:0000313" key="1">
    <source>
        <dbReference type="EMBL" id="EEF14580.1"/>
    </source>
</evidence>
<dbReference type="Proteomes" id="UP000003082">
    <property type="component" value="Unassembled WGS sequence"/>
</dbReference>
<dbReference type="AlphaFoldDB" id="B9D065"/>
<proteinExistence type="predicted"/>
<protein>
    <submittedName>
        <fullName evidence="1">Uncharacterized protein</fullName>
    </submittedName>
</protein>
<name>B9D065_CAMRE</name>
<dbReference type="EMBL" id="ACFU01000005">
    <property type="protein sequence ID" value="EEF14580.1"/>
    <property type="molecule type" value="Genomic_DNA"/>
</dbReference>
<accession>B9D065</accession>
<evidence type="ECO:0000313" key="2">
    <source>
        <dbReference type="Proteomes" id="UP000003082"/>
    </source>
</evidence>
<keyword evidence="2" id="KW-1185">Reference proteome</keyword>
<sequence>MIYDATTLLFLVYVAVLLNAKTQTHSLTKILARYFINFYRSDIVF</sequence>
<comment type="caution">
    <text evidence="1">The sequence shown here is derived from an EMBL/GenBank/DDBJ whole genome shotgun (WGS) entry which is preliminary data.</text>
</comment>
<gene>
    <name evidence="1" type="ORF">CAMRE0001_1380</name>
</gene>
<reference evidence="1 2" key="1">
    <citation type="submission" date="2008-08" db="EMBL/GenBank/DDBJ databases">
        <authorList>
            <person name="Madupu R."/>
            <person name="Durkin A.S."/>
            <person name="Torralba M."/>
            <person name="Methe B."/>
            <person name="Sutton G.G."/>
            <person name="Strausberg R.L."/>
            <person name="Nelson K.E."/>
        </authorList>
    </citation>
    <scope>NUCLEOTIDE SEQUENCE [LARGE SCALE GENOMIC DNA]</scope>
    <source>
        <strain evidence="1 2">RM3267</strain>
    </source>
</reference>